<dbReference type="InterPro" id="IPR012347">
    <property type="entry name" value="Ferritin-like"/>
</dbReference>
<name>A0A7R7DSG1_9ACTN</name>
<keyword evidence="1" id="KW-0812">Transmembrane</keyword>
<dbReference type="Gene3D" id="1.20.1260.10">
    <property type="match status" value="1"/>
</dbReference>
<protein>
    <recommendedName>
        <fullName evidence="2">Ferritin-like domain-containing protein</fullName>
    </recommendedName>
</protein>
<evidence type="ECO:0000259" key="2">
    <source>
        <dbReference type="Pfam" id="PF13794"/>
    </source>
</evidence>
<reference evidence="3 4" key="1">
    <citation type="submission" date="2020-08" db="EMBL/GenBank/DDBJ databases">
        <title>Whole genome shotgun sequence of Actinocatenispora thailandica NBRC 105041.</title>
        <authorList>
            <person name="Komaki H."/>
            <person name="Tamura T."/>
        </authorList>
    </citation>
    <scope>NUCLEOTIDE SEQUENCE [LARGE SCALE GENOMIC DNA]</scope>
    <source>
        <strain evidence="3 4">NBRC 105041</strain>
    </source>
</reference>
<dbReference type="KEGG" id="atl:Athai_43180"/>
<dbReference type="AlphaFoldDB" id="A0A7R7DSG1"/>
<dbReference type="Pfam" id="PF13794">
    <property type="entry name" value="MiaE_2"/>
    <property type="match status" value="1"/>
</dbReference>
<evidence type="ECO:0000256" key="1">
    <source>
        <dbReference type="SAM" id="Phobius"/>
    </source>
</evidence>
<accession>A0A7R7DSG1</accession>
<keyword evidence="4" id="KW-1185">Reference proteome</keyword>
<keyword evidence="1" id="KW-1133">Transmembrane helix</keyword>
<feature type="domain" description="Ferritin-like" evidence="2">
    <location>
        <begin position="20"/>
        <end position="199"/>
    </location>
</feature>
<dbReference type="InterPro" id="IPR059125">
    <property type="entry name" value="Ferritin_actino"/>
</dbReference>
<dbReference type="CDD" id="cd00657">
    <property type="entry name" value="Ferritin_like"/>
    <property type="match status" value="1"/>
</dbReference>
<dbReference type="RefSeq" id="WP_239157066.1">
    <property type="nucleotide sequence ID" value="NZ_AP023355.1"/>
</dbReference>
<organism evidence="3 4">
    <name type="scientific">Actinocatenispora thailandica</name>
    <dbReference type="NCBI Taxonomy" id="227318"/>
    <lineage>
        <taxon>Bacteria</taxon>
        <taxon>Bacillati</taxon>
        <taxon>Actinomycetota</taxon>
        <taxon>Actinomycetes</taxon>
        <taxon>Micromonosporales</taxon>
        <taxon>Micromonosporaceae</taxon>
        <taxon>Actinocatenispora</taxon>
    </lineage>
</organism>
<dbReference type="InterPro" id="IPR009078">
    <property type="entry name" value="Ferritin-like_SF"/>
</dbReference>
<keyword evidence="1" id="KW-0472">Membrane</keyword>
<dbReference type="SUPFAM" id="SSF47240">
    <property type="entry name" value="Ferritin-like"/>
    <property type="match status" value="1"/>
</dbReference>
<proteinExistence type="predicted"/>
<dbReference type="Proteomes" id="UP000611640">
    <property type="component" value="Chromosome"/>
</dbReference>
<sequence>MAEDTQDEPATDGGYVPPTAAVVALLGVLAYGTLVAFDRIAADARMAPDLRRRAMHSAMAAVEIGNYQRLADRLTELGADPDAAMAPFAGPLDAYHDSTQPRDWLEGLVKAYVGDGIADDFYREVARVLAPRDRELVLDVLHDTRYEDFASAEIRAAIAADPKVANRLALWARRLMGEALSQAQHVAAERDELTMLVLHGSGDIAGVMDLIKRLTAAHTDRMTSLGLNN</sequence>
<evidence type="ECO:0000313" key="3">
    <source>
        <dbReference type="EMBL" id="BCJ36815.1"/>
    </source>
</evidence>
<evidence type="ECO:0000313" key="4">
    <source>
        <dbReference type="Proteomes" id="UP000611640"/>
    </source>
</evidence>
<dbReference type="EMBL" id="AP023355">
    <property type="protein sequence ID" value="BCJ36815.1"/>
    <property type="molecule type" value="Genomic_DNA"/>
</dbReference>
<feature type="transmembrane region" description="Helical" evidence="1">
    <location>
        <begin position="20"/>
        <end position="42"/>
    </location>
</feature>
<gene>
    <name evidence="3" type="ORF">Athai_43180</name>
</gene>